<sequence>MLSLPSLSLRFLQHSSDCIWRSRNIRKDKQNIIIYEIWSPVVAMCLFIKLHLPLRTYQVRMLDSGEADTMRYENGKWIRNTKHSFAYRNYKKGVFRQFKNNVMEMESTGLYISTNKTADQNKDEVERGYEIPWQNEDVLYWLEKLRNWQEKYNPISKPTDCNELTLKHTQRKVSESYLDAMNDSCFLMRDATATDLEDRSKPINDASIPTLWYKLLSKLEDNLRLSGDTLSDGTFFKLVHDYGKGYKTTKTKTEFPLHSLRVSLITCYIMDAKLPLPVVSKLLAGHSRLLMTIYYAKLTPAVMKEKMIEAEDRLEDVSKKSVQTFLKNAEMSQIECKMAYHDNNSIQAALVNRNPIGWEKRHHGLCLVGGNTVKSDEVGTVAGCWNGGELIKDSSVVSRKIYGVVPHGPENCVRCRWFITDAQYLPALTAHLNFMSYKASEAANLAIELEGEIENIEEIKYEAEAKGKPFTHHNKLQELQRRREKQSLEADEYTKDLIATLNLIYRLVEIEQERDKDDHKNKIVAVGSKNDIRIGFIETKSELLQLSLICDDAEIYPDMLDDVKKTSIIQDMTQIISRMMIRQGYMPPFLSLNKNQQLIAANAMVRQMALQVNSKDKLDGLSKVANYIELEEFMQDSKLLDDSMSVLQETVKQPINYINIKSLT</sequence>
<dbReference type="Gene3D" id="1.10.443.10">
    <property type="entry name" value="Intergrase catalytic core"/>
    <property type="match status" value="1"/>
</dbReference>
<dbReference type="RefSeq" id="WP_265089243.1">
    <property type="nucleotide sequence ID" value="NZ_CAJGZK010000025.1"/>
</dbReference>
<proteinExistence type="predicted"/>
<dbReference type="InterPro" id="IPR024965">
    <property type="entry name" value="Putative_integrase"/>
</dbReference>
<evidence type="ECO:0000313" key="3">
    <source>
        <dbReference type="Proteomes" id="UP001596264"/>
    </source>
</evidence>
<dbReference type="InterPro" id="IPR013762">
    <property type="entry name" value="Integrase-like_cat_sf"/>
</dbReference>
<accession>A0ABW1W1I8</accession>
<comment type="caution">
    <text evidence="2">The sequence shown here is derived from an EMBL/GenBank/DDBJ whole genome shotgun (WGS) entry which is preliminary data.</text>
</comment>
<evidence type="ECO:0000313" key="2">
    <source>
        <dbReference type="EMBL" id="MFC6379896.1"/>
    </source>
</evidence>
<protein>
    <submittedName>
        <fullName evidence="2">Integrase family protein</fullName>
    </submittedName>
</protein>
<gene>
    <name evidence="2" type="ORF">ACFP58_00165</name>
</gene>
<reference evidence="3" key="1">
    <citation type="journal article" date="2019" name="Int. J. Syst. Evol. Microbiol.">
        <title>The Global Catalogue of Microorganisms (GCM) 10K type strain sequencing project: providing services to taxonomists for standard genome sequencing and annotation.</title>
        <authorList>
            <consortium name="The Broad Institute Genomics Platform"/>
            <consortium name="The Broad Institute Genome Sequencing Center for Infectious Disease"/>
            <person name="Wu L."/>
            <person name="Ma J."/>
        </authorList>
    </citation>
    <scope>NUCLEOTIDE SEQUENCE [LARGE SCALE GENOMIC DNA]</scope>
    <source>
        <strain evidence="3">CCM 2050</strain>
    </source>
</reference>
<evidence type="ECO:0000256" key="1">
    <source>
        <dbReference type="SAM" id="Coils"/>
    </source>
</evidence>
<dbReference type="Pfam" id="PF13009">
    <property type="entry name" value="Integrase_2"/>
    <property type="match status" value="1"/>
</dbReference>
<name>A0ABW1W1I8_9GAMM</name>
<organism evidence="2 3">
    <name type="scientific">Psychrobacter glacincola</name>
    <dbReference type="NCBI Taxonomy" id="56810"/>
    <lineage>
        <taxon>Bacteria</taxon>
        <taxon>Pseudomonadati</taxon>
        <taxon>Pseudomonadota</taxon>
        <taxon>Gammaproteobacteria</taxon>
        <taxon>Moraxellales</taxon>
        <taxon>Moraxellaceae</taxon>
        <taxon>Psychrobacter</taxon>
    </lineage>
</organism>
<dbReference type="EMBL" id="JBHSTZ010000001">
    <property type="protein sequence ID" value="MFC6379896.1"/>
    <property type="molecule type" value="Genomic_DNA"/>
</dbReference>
<feature type="coiled-coil region" evidence="1">
    <location>
        <begin position="439"/>
        <end position="496"/>
    </location>
</feature>
<keyword evidence="3" id="KW-1185">Reference proteome</keyword>
<dbReference type="Proteomes" id="UP001596264">
    <property type="component" value="Unassembled WGS sequence"/>
</dbReference>
<keyword evidence="1" id="KW-0175">Coiled coil</keyword>